<proteinExistence type="predicted"/>
<gene>
    <name evidence="1" type="ORF">F5148DRAFT_1276078</name>
</gene>
<protein>
    <submittedName>
        <fullName evidence="1">MOP flippase</fullName>
    </submittedName>
</protein>
<comment type="caution">
    <text evidence="1">The sequence shown here is derived from an EMBL/GenBank/DDBJ whole genome shotgun (WGS) entry which is preliminary data.</text>
</comment>
<dbReference type="EMBL" id="JAGFNK010000113">
    <property type="protein sequence ID" value="KAI9507761.1"/>
    <property type="molecule type" value="Genomic_DNA"/>
</dbReference>
<reference evidence="1" key="1">
    <citation type="submission" date="2021-03" db="EMBL/GenBank/DDBJ databases">
        <title>Evolutionary priming and transition to the ectomycorrhizal habit in an iconic lineage of mushroom-forming fungi: is preadaptation a requirement?</title>
        <authorList>
            <consortium name="DOE Joint Genome Institute"/>
            <person name="Looney B.P."/>
            <person name="Miyauchi S."/>
            <person name="Morin E."/>
            <person name="Drula E."/>
            <person name="Courty P.E."/>
            <person name="Chicoki N."/>
            <person name="Fauchery L."/>
            <person name="Kohler A."/>
            <person name="Kuo A."/>
            <person name="LaButti K."/>
            <person name="Pangilinan J."/>
            <person name="Lipzen A."/>
            <person name="Riley R."/>
            <person name="Andreopoulos W."/>
            <person name="He G."/>
            <person name="Johnson J."/>
            <person name="Barry K.W."/>
            <person name="Grigoriev I.V."/>
            <person name="Nagy L."/>
            <person name="Hibbett D."/>
            <person name="Henrissat B."/>
            <person name="Matheny P.B."/>
            <person name="Labbe J."/>
            <person name="Martin A.F."/>
        </authorList>
    </citation>
    <scope>NUCLEOTIDE SEQUENCE</scope>
    <source>
        <strain evidence="1">BPL698</strain>
    </source>
</reference>
<dbReference type="Proteomes" id="UP001207468">
    <property type="component" value="Unassembled WGS sequence"/>
</dbReference>
<keyword evidence="2" id="KW-1185">Reference proteome</keyword>
<name>A0ACC0U7Y3_9AGAM</name>
<organism evidence="1 2">
    <name type="scientific">Russula earlei</name>
    <dbReference type="NCBI Taxonomy" id="71964"/>
    <lineage>
        <taxon>Eukaryota</taxon>
        <taxon>Fungi</taxon>
        <taxon>Dikarya</taxon>
        <taxon>Basidiomycota</taxon>
        <taxon>Agaricomycotina</taxon>
        <taxon>Agaricomycetes</taxon>
        <taxon>Russulales</taxon>
        <taxon>Russulaceae</taxon>
        <taxon>Russula</taxon>
    </lineage>
</organism>
<evidence type="ECO:0000313" key="1">
    <source>
        <dbReference type="EMBL" id="KAI9507761.1"/>
    </source>
</evidence>
<evidence type="ECO:0000313" key="2">
    <source>
        <dbReference type="Proteomes" id="UP001207468"/>
    </source>
</evidence>
<accession>A0ACC0U7Y3</accession>
<sequence>MDETSSLLPAWSSSSSSSEAMQSDRVLVDVHDRSSSRDRLLEAAAAHRLHGLREVANLLRDSIPVIFSYILQNSIQTASVVIVGQLGSAELSVAAFSLMLAFDGSQAFTGGKHSTDLSIHLQRCLIMLCLLFIPTGIAWANMAPILIALGQDEELSRGTQQYLRVLLLAAPGYIGFESLKKYLQCQGIMDASTYMLILVTPINIALNVYFVHYTDFGIYGSPIALAFTFSFAFFFLIIYTAYSPTHTRNQTWGGLQLRAVLDARSCTAFLKLALPGILMFATEWIAFEIVALAAARLGAVPLAAQSIIMTTDQILNTIPLGIGITASTRVGNALGRRDAAGAKLTGHLSALMSALTGTIVMFSLLAVKDVYGYLFSNDESVVQLVSQVMPLVASFQVADGLAGSCGGVLRVAYYVLALPLGITLAFQAGYGLRGLWMGQVVALFIVGTCEYGVVWLGTDWEQEVRKGMLRNNSVMDEVSELSA</sequence>